<gene>
    <name evidence="1" type="ORF">NLU14_11320</name>
</gene>
<keyword evidence="2" id="KW-1185">Reference proteome</keyword>
<name>A0ABT5YCS7_9GAMM</name>
<dbReference type="Proteomes" id="UP001143391">
    <property type="component" value="Unassembled WGS sequence"/>
</dbReference>
<accession>A0ABT5YCS7</accession>
<evidence type="ECO:0000313" key="2">
    <source>
        <dbReference type="Proteomes" id="UP001143391"/>
    </source>
</evidence>
<evidence type="ECO:0000313" key="1">
    <source>
        <dbReference type="EMBL" id="MDF0750820.1"/>
    </source>
</evidence>
<dbReference type="RefSeq" id="WP_275706502.1">
    <property type="nucleotide sequence ID" value="NZ_JANCMW010000006.1"/>
</dbReference>
<protein>
    <recommendedName>
        <fullName evidence="3">Response regulator</fullName>
    </recommendedName>
</protein>
<evidence type="ECO:0008006" key="3">
    <source>
        <dbReference type="Google" id="ProtNLM"/>
    </source>
</evidence>
<proteinExistence type="predicted"/>
<comment type="caution">
    <text evidence="1">The sequence shown here is derived from an EMBL/GenBank/DDBJ whole genome shotgun (WGS) entry which is preliminary data.</text>
</comment>
<sequence>MNEMKQVRVDPILLSLMKEPANNPFSTTSLRDLYVSQSSDPNQLDRNSIRKYIDKELRRLLKIGLLERYNGETGRGCKFIYRGAPSGIALKIKRSPFAKPKQENASSMDSATLKGLQEELSKRKVELMTSIGEAEEYQRLLKKYPALQKTIRTQYLESRDRSTKALGQLRAVETVLADLGHNA</sequence>
<organism evidence="1 2">
    <name type="scientific">Marinobacter iranensis</name>
    <dbReference type="NCBI Taxonomy" id="2962607"/>
    <lineage>
        <taxon>Bacteria</taxon>
        <taxon>Pseudomonadati</taxon>
        <taxon>Pseudomonadota</taxon>
        <taxon>Gammaproteobacteria</taxon>
        <taxon>Pseudomonadales</taxon>
        <taxon>Marinobacteraceae</taxon>
        <taxon>Marinobacter</taxon>
    </lineage>
</organism>
<reference evidence="1" key="1">
    <citation type="submission" date="2022-07" db="EMBL/GenBank/DDBJ databases">
        <title>Marinobacter iranensis a new bacterium isolate from a hipersaline lake in Iran.</title>
        <authorList>
            <person name="Mohammad A.M.A."/>
            <person name="Cristina S.-P."/>
            <person name="Antonio V."/>
        </authorList>
    </citation>
    <scope>NUCLEOTIDE SEQUENCE</scope>
    <source>
        <strain evidence="1">71-i</strain>
    </source>
</reference>
<dbReference type="EMBL" id="JANCMW010000006">
    <property type="protein sequence ID" value="MDF0750820.1"/>
    <property type="molecule type" value="Genomic_DNA"/>
</dbReference>